<feature type="domain" description="STAS" evidence="3">
    <location>
        <begin position="24"/>
        <end position="109"/>
    </location>
</feature>
<comment type="similarity">
    <text evidence="1 2">Belongs to the anti-sigma-factor antagonist family.</text>
</comment>
<evidence type="ECO:0000313" key="5">
    <source>
        <dbReference type="Proteomes" id="UP000317716"/>
    </source>
</evidence>
<evidence type="ECO:0000256" key="1">
    <source>
        <dbReference type="ARBA" id="ARBA00009013"/>
    </source>
</evidence>
<dbReference type="Proteomes" id="UP000317716">
    <property type="component" value="Unassembled WGS sequence"/>
</dbReference>
<evidence type="ECO:0000256" key="2">
    <source>
        <dbReference type="RuleBase" id="RU003749"/>
    </source>
</evidence>
<organism evidence="4 5">
    <name type="scientific">Eiseniibacteriota bacterium</name>
    <dbReference type="NCBI Taxonomy" id="2212470"/>
    <lineage>
        <taxon>Bacteria</taxon>
        <taxon>Candidatus Eiseniibacteriota</taxon>
    </lineage>
</organism>
<dbReference type="AlphaFoldDB" id="A0A538SHM7"/>
<dbReference type="Gene3D" id="3.30.750.24">
    <property type="entry name" value="STAS domain"/>
    <property type="match status" value="1"/>
</dbReference>
<dbReference type="InterPro" id="IPR036513">
    <property type="entry name" value="STAS_dom_sf"/>
</dbReference>
<dbReference type="PANTHER" id="PTHR33495:SF2">
    <property type="entry name" value="ANTI-SIGMA FACTOR ANTAGONIST TM_1081-RELATED"/>
    <property type="match status" value="1"/>
</dbReference>
<dbReference type="PANTHER" id="PTHR33495">
    <property type="entry name" value="ANTI-SIGMA FACTOR ANTAGONIST TM_1081-RELATED-RELATED"/>
    <property type="match status" value="1"/>
</dbReference>
<dbReference type="Pfam" id="PF01740">
    <property type="entry name" value="STAS"/>
    <property type="match status" value="1"/>
</dbReference>
<evidence type="ECO:0000259" key="3">
    <source>
        <dbReference type="PROSITE" id="PS50801"/>
    </source>
</evidence>
<dbReference type="PROSITE" id="PS50801">
    <property type="entry name" value="STAS"/>
    <property type="match status" value="1"/>
</dbReference>
<dbReference type="NCBIfam" id="TIGR00377">
    <property type="entry name" value="ant_ant_sig"/>
    <property type="match status" value="1"/>
</dbReference>
<name>A0A538SHM7_UNCEI</name>
<dbReference type="SUPFAM" id="SSF52091">
    <property type="entry name" value="SpoIIaa-like"/>
    <property type="match status" value="1"/>
</dbReference>
<protein>
    <recommendedName>
        <fullName evidence="2">Anti-sigma factor antagonist</fullName>
    </recommendedName>
</protein>
<sequence length="115" mass="12726">MKIRDVGNITIVTPKGYLTGGDETEELEQSIKGLIDKGSKNLIINLAETQHLNSTALGVLISANTNYVRRGGQMKLCSVDKRIENIFVITKLSLVFDVYPNEEQAIASFAEREKV</sequence>
<dbReference type="EMBL" id="VBOS01000398">
    <property type="protein sequence ID" value="TMQ50877.1"/>
    <property type="molecule type" value="Genomic_DNA"/>
</dbReference>
<gene>
    <name evidence="4" type="ORF">E6K72_11095</name>
</gene>
<dbReference type="CDD" id="cd07043">
    <property type="entry name" value="STAS_anti-anti-sigma_factors"/>
    <property type="match status" value="1"/>
</dbReference>
<dbReference type="InterPro" id="IPR002645">
    <property type="entry name" value="STAS_dom"/>
</dbReference>
<reference evidence="4 5" key="1">
    <citation type="journal article" date="2019" name="Nat. Microbiol.">
        <title>Mediterranean grassland soil C-N compound turnover is dependent on rainfall and depth, and is mediated by genomically divergent microorganisms.</title>
        <authorList>
            <person name="Diamond S."/>
            <person name="Andeer P.F."/>
            <person name="Li Z."/>
            <person name="Crits-Christoph A."/>
            <person name="Burstein D."/>
            <person name="Anantharaman K."/>
            <person name="Lane K.R."/>
            <person name="Thomas B.C."/>
            <person name="Pan C."/>
            <person name="Northen T.R."/>
            <person name="Banfield J.F."/>
        </authorList>
    </citation>
    <scope>NUCLEOTIDE SEQUENCE [LARGE SCALE GENOMIC DNA]</scope>
    <source>
        <strain evidence="4">WS_2</strain>
    </source>
</reference>
<proteinExistence type="inferred from homology"/>
<comment type="caution">
    <text evidence="4">The sequence shown here is derived from an EMBL/GenBank/DDBJ whole genome shotgun (WGS) entry which is preliminary data.</text>
</comment>
<dbReference type="InterPro" id="IPR003658">
    <property type="entry name" value="Anti-sigma_ant"/>
</dbReference>
<accession>A0A538SHM7</accession>
<evidence type="ECO:0000313" key="4">
    <source>
        <dbReference type="EMBL" id="TMQ50877.1"/>
    </source>
</evidence>
<dbReference type="GO" id="GO:0043856">
    <property type="term" value="F:anti-sigma factor antagonist activity"/>
    <property type="evidence" value="ECO:0007669"/>
    <property type="project" value="InterPro"/>
</dbReference>